<dbReference type="AlphaFoldDB" id="A0A078B3E6"/>
<name>A0A078B3E6_STYLE</name>
<dbReference type="SFLD" id="SFLDS00019">
    <property type="entry name" value="Glutathione_Transferase_(cytos"/>
    <property type="match status" value="1"/>
</dbReference>
<organism evidence="3 4">
    <name type="scientific">Stylonychia lemnae</name>
    <name type="common">Ciliate</name>
    <dbReference type="NCBI Taxonomy" id="5949"/>
    <lineage>
        <taxon>Eukaryota</taxon>
        <taxon>Sar</taxon>
        <taxon>Alveolata</taxon>
        <taxon>Ciliophora</taxon>
        <taxon>Intramacronucleata</taxon>
        <taxon>Spirotrichea</taxon>
        <taxon>Stichotrichia</taxon>
        <taxon>Sporadotrichida</taxon>
        <taxon>Oxytrichidae</taxon>
        <taxon>Stylonychinae</taxon>
        <taxon>Stylonychia</taxon>
    </lineage>
</organism>
<dbReference type="EMBL" id="CCKQ01017177">
    <property type="protein sequence ID" value="CDW89050.1"/>
    <property type="molecule type" value="Genomic_DNA"/>
</dbReference>
<dbReference type="InterPro" id="IPR010987">
    <property type="entry name" value="Glutathione-S-Trfase_C-like"/>
</dbReference>
<dbReference type="PANTHER" id="PTHR11571">
    <property type="entry name" value="GLUTATHIONE S-TRANSFERASE"/>
    <property type="match status" value="1"/>
</dbReference>
<dbReference type="GO" id="GO:0006749">
    <property type="term" value="P:glutathione metabolic process"/>
    <property type="evidence" value="ECO:0007669"/>
    <property type="project" value="TreeGrafter"/>
</dbReference>
<reference evidence="3 4" key="1">
    <citation type="submission" date="2014-06" db="EMBL/GenBank/DDBJ databases">
        <authorList>
            <person name="Swart Estienne"/>
        </authorList>
    </citation>
    <scope>NUCLEOTIDE SEQUENCE [LARGE SCALE GENOMIC DNA]</scope>
    <source>
        <strain evidence="3 4">130c</strain>
    </source>
</reference>
<evidence type="ECO:0000259" key="1">
    <source>
        <dbReference type="PROSITE" id="PS50404"/>
    </source>
</evidence>
<dbReference type="InterPro" id="IPR040079">
    <property type="entry name" value="Glutathione_S-Trfase"/>
</dbReference>
<feature type="domain" description="GST C-terminal" evidence="2">
    <location>
        <begin position="81"/>
        <end position="210"/>
    </location>
</feature>
<protein>
    <submittedName>
        <fullName evidence="3">Glutathione s-transferase</fullName>
    </submittedName>
</protein>
<evidence type="ECO:0000259" key="2">
    <source>
        <dbReference type="PROSITE" id="PS50405"/>
    </source>
</evidence>
<dbReference type="GO" id="GO:0004364">
    <property type="term" value="F:glutathione transferase activity"/>
    <property type="evidence" value="ECO:0007669"/>
    <property type="project" value="TreeGrafter"/>
</dbReference>
<keyword evidence="4" id="KW-1185">Reference proteome</keyword>
<evidence type="ECO:0000313" key="4">
    <source>
        <dbReference type="Proteomes" id="UP000039865"/>
    </source>
</evidence>
<dbReference type="InterPro" id="IPR004046">
    <property type="entry name" value="GST_C"/>
</dbReference>
<dbReference type="Gene3D" id="1.20.1050.10">
    <property type="match status" value="1"/>
</dbReference>
<evidence type="ECO:0000313" key="3">
    <source>
        <dbReference type="EMBL" id="CDW89050.1"/>
    </source>
</evidence>
<dbReference type="SUPFAM" id="SSF47616">
    <property type="entry name" value="GST C-terminal domain-like"/>
    <property type="match status" value="1"/>
</dbReference>
<accession>A0A078B3E6</accession>
<dbReference type="PROSITE" id="PS50405">
    <property type="entry name" value="GST_CTER"/>
    <property type="match status" value="1"/>
</dbReference>
<feature type="domain" description="GST N-terminal" evidence="1">
    <location>
        <begin position="1"/>
        <end position="79"/>
    </location>
</feature>
<gene>
    <name evidence="3" type="primary">Contig19740.g20942</name>
    <name evidence="3" type="ORF">STYLEM_18179</name>
</gene>
<dbReference type="InterPro" id="IPR050213">
    <property type="entry name" value="GST_superfamily"/>
</dbReference>
<dbReference type="Pfam" id="PF14497">
    <property type="entry name" value="GST_C_3"/>
    <property type="match status" value="1"/>
</dbReference>
<dbReference type="Proteomes" id="UP000039865">
    <property type="component" value="Unassembled WGS sequence"/>
</dbReference>
<dbReference type="InterPro" id="IPR036282">
    <property type="entry name" value="Glutathione-S-Trfase_C_sf"/>
</dbReference>
<dbReference type="OrthoDB" id="422574at2759"/>
<dbReference type="InParanoid" id="A0A078B3E6"/>
<keyword evidence="3" id="KW-0808">Transferase</keyword>
<proteinExistence type="predicted"/>
<dbReference type="OMA" id="KKSCVFG"/>
<dbReference type="SFLD" id="SFLDG01205">
    <property type="entry name" value="AMPS.1"/>
    <property type="match status" value="1"/>
</dbReference>
<dbReference type="InterPro" id="IPR036249">
    <property type="entry name" value="Thioredoxin-like_sf"/>
</dbReference>
<dbReference type="SFLD" id="SFLDG00363">
    <property type="entry name" value="AMPS_(cytGST):_Alpha-__Mu-__Pi"/>
    <property type="match status" value="1"/>
</dbReference>
<dbReference type="CDD" id="cd03039">
    <property type="entry name" value="GST_N_Sigma_like"/>
    <property type="match status" value="1"/>
</dbReference>
<dbReference type="PROSITE" id="PS50404">
    <property type="entry name" value="GST_NTER"/>
    <property type="match status" value="1"/>
</dbReference>
<sequence>MIKLHYFNIYGRIEPIRMLLNHAKVPYTENLISYQDWPKFKTSGICEFEQIPVVEIGDKKLSQSKAILRYLGKLHGYYPADPYHAYLADSYMDSFDDISPAFFQARSEKDAEKQKVLYDKLFNQTYPKWCQAIENRIQQNVTRKFLVGEKLSIADFSFAGRHFGLVKNPLSPIQNDLQAQFSKFKGLSEYADNLEAIFKDYLEARPKCQY</sequence>
<dbReference type="SUPFAM" id="SSF52833">
    <property type="entry name" value="Thioredoxin-like"/>
    <property type="match status" value="1"/>
</dbReference>
<dbReference type="InterPro" id="IPR004045">
    <property type="entry name" value="Glutathione_S-Trfase_N"/>
</dbReference>
<dbReference type="Pfam" id="PF02798">
    <property type="entry name" value="GST_N"/>
    <property type="match status" value="1"/>
</dbReference>
<dbReference type="Gene3D" id="3.40.30.10">
    <property type="entry name" value="Glutaredoxin"/>
    <property type="match status" value="1"/>
</dbReference>